<evidence type="ECO:0000256" key="1">
    <source>
        <dbReference type="SAM" id="MobiDB-lite"/>
    </source>
</evidence>
<dbReference type="InterPro" id="IPR025828">
    <property type="entry name" value="Put_sensor_dom"/>
</dbReference>
<feature type="transmembrane region" description="Helical" evidence="2">
    <location>
        <begin position="162"/>
        <end position="184"/>
    </location>
</feature>
<feature type="transmembrane region" description="Helical" evidence="2">
    <location>
        <begin position="12"/>
        <end position="31"/>
    </location>
</feature>
<sequence>MRSILRQLSADSRYVLVGFPTSVLAFVLLVAGGALGLGTALLGVGLPILAATLRVARGFAATERALAPIVLGHTLGTPRHRSAAASDRGFRSVITPLTCPQSWMDVAHGILRFPLAVVTFVLVVVWWAVALAGVTYPAYAWIVHGIPGNHGLVELLGYGDSLGLAVLAHTGIGILFAATLPIVVRGAALVQASLAQGFLAPLPPLAPEGTPNPEPAPQGPGTTLT</sequence>
<evidence type="ECO:0000313" key="4">
    <source>
        <dbReference type="EMBL" id="MDS1271597.1"/>
    </source>
</evidence>
<feature type="compositionally biased region" description="Pro residues" evidence="1">
    <location>
        <begin position="205"/>
        <end position="218"/>
    </location>
</feature>
<protein>
    <submittedName>
        <fullName evidence="4">Sensor domain-containing protein</fullName>
    </submittedName>
</protein>
<keyword evidence="2" id="KW-1133">Transmembrane helix</keyword>
<feature type="region of interest" description="Disordered" evidence="1">
    <location>
        <begin position="205"/>
        <end position="225"/>
    </location>
</feature>
<comment type="caution">
    <text evidence="4">The sequence shown here is derived from an EMBL/GenBank/DDBJ whole genome shotgun (WGS) entry which is preliminary data.</text>
</comment>
<dbReference type="Proteomes" id="UP001250214">
    <property type="component" value="Unassembled WGS sequence"/>
</dbReference>
<evidence type="ECO:0000256" key="2">
    <source>
        <dbReference type="SAM" id="Phobius"/>
    </source>
</evidence>
<feature type="domain" description="Putative sensor" evidence="3">
    <location>
        <begin position="14"/>
        <end position="199"/>
    </location>
</feature>
<proteinExistence type="predicted"/>
<feature type="transmembrane region" description="Helical" evidence="2">
    <location>
        <begin position="113"/>
        <end position="142"/>
    </location>
</feature>
<evidence type="ECO:0000259" key="3">
    <source>
        <dbReference type="Pfam" id="PF13796"/>
    </source>
</evidence>
<keyword evidence="2" id="KW-0472">Membrane</keyword>
<keyword evidence="5" id="KW-1185">Reference proteome</keyword>
<dbReference type="RefSeq" id="WP_310913143.1">
    <property type="nucleotide sequence ID" value="NZ_JAVLVT010000006.1"/>
</dbReference>
<evidence type="ECO:0000313" key="5">
    <source>
        <dbReference type="Proteomes" id="UP001250214"/>
    </source>
</evidence>
<organism evidence="4 5">
    <name type="scientific">Lipingzhangella rawalii</name>
    <dbReference type="NCBI Taxonomy" id="2055835"/>
    <lineage>
        <taxon>Bacteria</taxon>
        <taxon>Bacillati</taxon>
        <taxon>Actinomycetota</taxon>
        <taxon>Actinomycetes</taxon>
        <taxon>Streptosporangiales</taxon>
        <taxon>Nocardiopsidaceae</taxon>
        <taxon>Lipingzhangella</taxon>
    </lineage>
</organism>
<dbReference type="EMBL" id="JAVLVT010000006">
    <property type="protein sequence ID" value="MDS1271597.1"/>
    <property type="molecule type" value="Genomic_DNA"/>
</dbReference>
<gene>
    <name evidence="4" type="ORF">RIF23_14980</name>
</gene>
<dbReference type="Pfam" id="PF13796">
    <property type="entry name" value="Sensor"/>
    <property type="match status" value="1"/>
</dbReference>
<name>A0ABU2H8F9_9ACTN</name>
<feature type="transmembrane region" description="Helical" evidence="2">
    <location>
        <begin position="37"/>
        <end position="56"/>
    </location>
</feature>
<keyword evidence="2" id="KW-0812">Transmembrane</keyword>
<reference evidence="5" key="1">
    <citation type="submission" date="2023-07" db="EMBL/GenBank/DDBJ databases">
        <title>Novel species in the genus Lipingzhangella isolated from Sambhar Salt Lake.</title>
        <authorList>
            <person name="Jiya N."/>
            <person name="Kajale S."/>
            <person name="Sharma A."/>
        </authorList>
    </citation>
    <scope>NUCLEOTIDE SEQUENCE [LARGE SCALE GENOMIC DNA]</scope>
    <source>
        <strain evidence="5">LS1_29</strain>
    </source>
</reference>
<accession>A0ABU2H8F9</accession>